<keyword evidence="6" id="KW-1185">Reference proteome</keyword>
<accession>A0AAD5WKQ6</accession>
<evidence type="ECO:0000259" key="4">
    <source>
        <dbReference type="Pfam" id="PF02902"/>
    </source>
</evidence>
<keyword evidence="2" id="KW-0645">Protease</keyword>
<protein>
    <submittedName>
        <fullName evidence="5">SUMO1 sentrin specific peptidase 1</fullName>
    </submittedName>
</protein>
<dbReference type="GO" id="GO:0008234">
    <property type="term" value="F:cysteine-type peptidase activity"/>
    <property type="evidence" value="ECO:0007669"/>
    <property type="project" value="InterPro"/>
</dbReference>
<dbReference type="Pfam" id="PF02902">
    <property type="entry name" value="Peptidase_C48"/>
    <property type="match status" value="1"/>
</dbReference>
<dbReference type="SUPFAM" id="SSF54001">
    <property type="entry name" value="Cysteine proteinases"/>
    <property type="match status" value="1"/>
</dbReference>
<evidence type="ECO:0000313" key="5">
    <source>
        <dbReference type="EMBL" id="KAJ1374194.1"/>
    </source>
</evidence>
<dbReference type="InterPro" id="IPR003653">
    <property type="entry name" value="Peptidase_C48_C"/>
</dbReference>
<evidence type="ECO:0000256" key="2">
    <source>
        <dbReference type="ARBA" id="ARBA00022670"/>
    </source>
</evidence>
<dbReference type="AlphaFoldDB" id="A0AAD5WKQ6"/>
<evidence type="ECO:0000313" key="6">
    <source>
        <dbReference type="Proteomes" id="UP001196413"/>
    </source>
</evidence>
<sequence>MERVKTCRISSERWNCPGSSDQSTVICTNVDEMEKMTMCKVYSVKRPNSTKYDIFAYDILPVPVHLSVHRCVAVLDFVEKRIDYYDSLLGGNQKCLDNLKQRRWSMTLESKWFRRGSRTLDRKWSKCRGRHPAASNLNNQSDPGAPSERSFDFIQTTQPQIVINPSLLSPYNLVIV</sequence>
<comment type="caution">
    <text evidence="5">The sequence shown here is derived from an EMBL/GenBank/DDBJ whole genome shotgun (WGS) entry which is preliminary data.</text>
</comment>
<organism evidence="5 6">
    <name type="scientific">Parelaphostrongylus tenuis</name>
    <name type="common">Meningeal worm</name>
    <dbReference type="NCBI Taxonomy" id="148309"/>
    <lineage>
        <taxon>Eukaryota</taxon>
        <taxon>Metazoa</taxon>
        <taxon>Ecdysozoa</taxon>
        <taxon>Nematoda</taxon>
        <taxon>Chromadorea</taxon>
        <taxon>Rhabditida</taxon>
        <taxon>Rhabditina</taxon>
        <taxon>Rhabditomorpha</taxon>
        <taxon>Strongyloidea</taxon>
        <taxon>Metastrongylidae</taxon>
        <taxon>Parelaphostrongylus</taxon>
    </lineage>
</organism>
<proteinExistence type="inferred from homology"/>
<evidence type="ECO:0000256" key="3">
    <source>
        <dbReference type="ARBA" id="ARBA00022801"/>
    </source>
</evidence>
<dbReference type="Gene3D" id="3.30.310.130">
    <property type="entry name" value="Ubiquitin-related"/>
    <property type="match status" value="1"/>
</dbReference>
<keyword evidence="3" id="KW-0378">Hydrolase</keyword>
<dbReference type="EMBL" id="JAHQIW010007408">
    <property type="protein sequence ID" value="KAJ1374194.1"/>
    <property type="molecule type" value="Genomic_DNA"/>
</dbReference>
<feature type="domain" description="Ubiquitin-like protease family profile" evidence="4">
    <location>
        <begin position="44"/>
        <end position="98"/>
    </location>
</feature>
<dbReference type="GO" id="GO:0006508">
    <property type="term" value="P:proteolysis"/>
    <property type="evidence" value="ECO:0007669"/>
    <property type="project" value="UniProtKB-KW"/>
</dbReference>
<name>A0AAD5WKQ6_PARTN</name>
<evidence type="ECO:0000256" key="1">
    <source>
        <dbReference type="ARBA" id="ARBA00005234"/>
    </source>
</evidence>
<comment type="similarity">
    <text evidence="1">Belongs to the peptidase C48 family.</text>
</comment>
<dbReference type="InterPro" id="IPR038765">
    <property type="entry name" value="Papain-like_cys_pep_sf"/>
</dbReference>
<reference evidence="5" key="1">
    <citation type="submission" date="2021-06" db="EMBL/GenBank/DDBJ databases">
        <title>Parelaphostrongylus tenuis whole genome reference sequence.</title>
        <authorList>
            <person name="Garwood T.J."/>
            <person name="Larsen P.A."/>
            <person name="Fountain-Jones N.M."/>
            <person name="Garbe J.R."/>
            <person name="Macchietto M.G."/>
            <person name="Kania S.A."/>
            <person name="Gerhold R.W."/>
            <person name="Richards J.E."/>
            <person name="Wolf T.M."/>
        </authorList>
    </citation>
    <scope>NUCLEOTIDE SEQUENCE</scope>
    <source>
        <strain evidence="5">MNPRO001-30</strain>
        <tissue evidence="5">Meninges</tissue>
    </source>
</reference>
<gene>
    <name evidence="5" type="primary">SENP1</name>
    <name evidence="5" type="ORF">KIN20_036820</name>
</gene>
<dbReference type="Proteomes" id="UP001196413">
    <property type="component" value="Unassembled WGS sequence"/>
</dbReference>